<dbReference type="AlphaFoldDB" id="A0A564Z1H5"/>
<proteinExistence type="predicted"/>
<evidence type="ECO:0000313" key="1">
    <source>
        <dbReference type="EMBL" id="VUZ53286.1"/>
    </source>
</evidence>
<reference evidence="1 2" key="1">
    <citation type="submission" date="2019-07" db="EMBL/GenBank/DDBJ databases">
        <authorList>
            <person name="Jastrzebski P J."/>
            <person name="Paukszto L."/>
            <person name="Jastrzebski P J."/>
        </authorList>
    </citation>
    <scope>NUCLEOTIDE SEQUENCE [LARGE SCALE GENOMIC DNA]</scope>
    <source>
        <strain evidence="1 2">WMS-il1</strain>
    </source>
</reference>
<dbReference type="EMBL" id="CABIJS010000555">
    <property type="protein sequence ID" value="VUZ53286.1"/>
    <property type="molecule type" value="Genomic_DNA"/>
</dbReference>
<accession>A0A564Z1H5</accession>
<protein>
    <submittedName>
        <fullName evidence="1">Uncharacterized protein</fullName>
    </submittedName>
</protein>
<gene>
    <name evidence="1" type="ORF">WMSIL1_LOCUS11758</name>
</gene>
<organism evidence="1 2">
    <name type="scientific">Hymenolepis diminuta</name>
    <name type="common">Rat tapeworm</name>
    <dbReference type="NCBI Taxonomy" id="6216"/>
    <lineage>
        <taxon>Eukaryota</taxon>
        <taxon>Metazoa</taxon>
        <taxon>Spiralia</taxon>
        <taxon>Lophotrochozoa</taxon>
        <taxon>Platyhelminthes</taxon>
        <taxon>Cestoda</taxon>
        <taxon>Eucestoda</taxon>
        <taxon>Cyclophyllidea</taxon>
        <taxon>Hymenolepididae</taxon>
        <taxon>Hymenolepis</taxon>
    </lineage>
</organism>
<keyword evidence="2" id="KW-1185">Reference proteome</keyword>
<name>A0A564Z1H5_HYMDI</name>
<sequence length="76" mass="8698">MIMTDLLFGSDVCILLPVEEATPPVDYLPKKRKMPNWLQVDRKPSPKEVCISGEQLLLESSIPSHRQEALQMLKHK</sequence>
<evidence type="ECO:0000313" key="2">
    <source>
        <dbReference type="Proteomes" id="UP000321570"/>
    </source>
</evidence>
<dbReference type="Proteomes" id="UP000321570">
    <property type="component" value="Unassembled WGS sequence"/>
</dbReference>